<evidence type="ECO:0000313" key="2">
    <source>
        <dbReference type="Proteomes" id="UP000234748"/>
    </source>
</evidence>
<dbReference type="InterPro" id="IPR020140">
    <property type="entry name" value="Uncharacterised_YusG"/>
</dbReference>
<reference evidence="1 2" key="1">
    <citation type="submission" date="2017-11" db="EMBL/GenBank/DDBJ databases">
        <title>Comparitive Functional Genomics of Dry Heat Resistant strains isolated from the Viking Spacecraft.</title>
        <authorList>
            <person name="Seuylemezian A."/>
            <person name="Cooper K."/>
            <person name="Vaishampayan P."/>
        </authorList>
    </citation>
    <scope>NUCLEOTIDE SEQUENCE [LARGE SCALE GENOMIC DNA]</scope>
    <source>
        <strain evidence="1 2">V1-29</strain>
    </source>
</reference>
<dbReference type="EMBL" id="PGUY01000055">
    <property type="protein sequence ID" value="PLT28629.1"/>
    <property type="molecule type" value="Genomic_DNA"/>
</dbReference>
<protein>
    <recommendedName>
        <fullName evidence="3">DUF2553 domain-containing protein</fullName>
    </recommendedName>
</protein>
<sequence length="123" mass="13913">MITTLVTRSLEKKTAVFFLEFCRMFAVSKDTLLTVRNKKGMFLMVLKKQQVDITEDVVGKIQNGEINLYSGERKIGKVTKSNEGITYSLEEGFETNNGHIFEMADVTVAPDKKYTDCDQGGWC</sequence>
<accession>A0A2N5M2N7</accession>
<gene>
    <name evidence="1" type="ORF">CUU66_17600</name>
</gene>
<evidence type="ECO:0008006" key="3">
    <source>
        <dbReference type="Google" id="ProtNLM"/>
    </source>
</evidence>
<keyword evidence="2" id="KW-1185">Reference proteome</keyword>
<comment type="caution">
    <text evidence="1">The sequence shown here is derived from an EMBL/GenBank/DDBJ whole genome shotgun (WGS) entry which is preliminary data.</text>
</comment>
<name>A0A2N5M2N7_9BACI</name>
<dbReference type="AlphaFoldDB" id="A0A2N5M2N7"/>
<dbReference type="OrthoDB" id="2876840at2"/>
<dbReference type="Proteomes" id="UP000234748">
    <property type="component" value="Unassembled WGS sequence"/>
</dbReference>
<evidence type="ECO:0000313" key="1">
    <source>
        <dbReference type="EMBL" id="PLT28629.1"/>
    </source>
</evidence>
<organism evidence="1 2">
    <name type="scientific">Peribacillus deserti</name>
    <dbReference type="NCBI Taxonomy" id="673318"/>
    <lineage>
        <taxon>Bacteria</taxon>
        <taxon>Bacillati</taxon>
        <taxon>Bacillota</taxon>
        <taxon>Bacilli</taxon>
        <taxon>Bacillales</taxon>
        <taxon>Bacillaceae</taxon>
        <taxon>Peribacillus</taxon>
    </lineage>
</organism>
<dbReference type="Pfam" id="PF10830">
    <property type="entry name" value="DUF2553"/>
    <property type="match status" value="1"/>
</dbReference>
<proteinExistence type="predicted"/>